<dbReference type="PROSITE" id="PS50005">
    <property type="entry name" value="TPR"/>
    <property type="match status" value="1"/>
</dbReference>
<dbReference type="SUPFAM" id="SSF48452">
    <property type="entry name" value="TPR-like"/>
    <property type="match status" value="1"/>
</dbReference>
<comment type="caution">
    <text evidence="2">The sequence shown here is derived from an EMBL/GenBank/DDBJ whole genome shotgun (WGS) entry which is preliminary data.</text>
</comment>
<reference evidence="2" key="1">
    <citation type="submission" date="2021-02" db="EMBL/GenBank/DDBJ databases">
        <authorList>
            <person name="Nowell W R."/>
        </authorList>
    </citation>
    <scope>NUCLEOTIDE SEQUENCE</scope>
</reference>
<dbReference type="Gene3D" id="1.25.40.10">
    <property type="entry name" value="Tetratricopeptide repeat domain"/>
    <property type="match status" value="1"/>
</dbReference>
<dbReference type="AlphaFoldDB" id="A0A820ER88"/>
<dbReference type="Pfam" id="PF13176">
    <property type="entry name" value="TPR_7"/>
    <property type="match status" value="1"/>
</dbReference>
<keyword evidence="1" id="KW-0802">TPR repeat</keyword>
<evidence type="ECO:0000313" key="2">
    <source>
        <dbReference type="EMBL" id="CAF4250224.1"/>
    </source>
</evidence>
<gene>
    <name evidence="2" type="ORF">OKA104_LOCUS43561</name>
</gene>
<protein>
    <recommendedName>
        <fullName evidence="4">Tetratricopeptide repeat protein</fullName>
    </recommendedName>
</protein>
<feature type="non-terminal residue" evidence="2">
    <location>
        <position position="1"/>
    </location>
</feature>
<sequence>DRIREEASGTEWQRLGVLLLKIGQFNKAEELYKVLLEHTLDEIEKAYYYHQLGYVQIGQGDYEKAIWYYEKDLEIKQKTLPSNHPSLAT</sequence>
<feature type="repeat" description="TPR" evidence="1">
    <location>
        <begin position="46"/>
        <end position="79"/>
    </location>
</feature>
<dbReference type="InterPro" id="IPR011990">
    <property type="entry name" value="TPR-like_helical_dom_sf"/>
</dbReference>
<proteinExistence type="predicted"/>
<dbReference type="Pfam" id="PF13181">
    <property type="entry name" value="TPR_8"/>
    <property type="match status" value="1"/>
</dbReference>
<organism evidence="2 3">
    <name type="scientific">Adineta steineri</name>
    <dbReference type="NCBI Taxonomy" id="433720"/>
    <lineage>
        <taxon>Eukaryota</taxon>
        <taxon>Metazoa</taxon>
        <taxon>Spiralia</taxon>
        <taxon>Gnathifera</taxon>
        <taxon>Rotifera</taxon>
        <taxon>Eurotatoria</taxon>
        <taxon>Bdelloidea</taxon>
        <taxon>Adinetida</taxon>
        <taxon>Adinetidae</taxon>
        <taxon>Adineta</taxon>
    </lineage>
</organism>
<accession>A0A820ER88</accession>
<dbReference type="EMBL" id="CAJOAY010012336">
    <property type="protein sequence ID" value="CAF4250224.1"/>
    <property type="molecule type" value="Genomic_DNA"/>
</dbReference>
<evidence type="ECO:0008006" key="4">
    <source>
        <dbReference type="Google" id="ProtNLM"/>
    </source>
</evidence>
<dbReference type="SMART" id="SM00028">
    <property type="entry name" value="TPR"/>
    <property type="match status" value="2"/>
</dbReference>
<evidence type="ECO:0000256" key="1">
    <source>
        <dbReference type="PROSITE-ProRule" id="PRU00339"/>
    </source>
</evidence>
<dbReference type="InterPro" id="IPR019734">
    <property type="entry name" value="TPR_rpt"/>
</dbReference>
<name>A0A820ER88_9BILA</name>
<evidence type="ECO:0000313" key="3">
    <source>
        <dbReference type="Proteomes" id="UP000663881"/>
    </source>
</evidence>
<dbReference type="Proteomes" id="UP000663881">
    <property type="component" value="Unassembled WGS sequence"/>
</dbReference>